<evidence type="ECO:0000313" key="3">
    <source>
        <dbReference type="Proteomes" id="UP000652176"/>
    </source>
</evidence>
<dbReference type="Pfam" id="PF00665">
    <property type="entry name" value="rve"/>
    <property type="match status" value="1"/>
</dbReference>
<name>A0ABR9CYU8_9GAMM</name>
<dbReference type="Proteomes" id="UP000652176">
    <property type="component" value="Unassembled WGS sequence"/>
</dbReference>
<feature type="domain" description="Integrase catalytic" evidence="1">
    <location>
        <begin position="2"/>
        <end position="76"/>
    </location>
</feature>
<reference evidence="2 3" key="1">
    <citation type="submission" date="2020-09" db="EMBL/GenBank/DDBJ databases">
        <title>Methylomonas albis sp. nov. and Methylomonas fluvii sp. nov.: Two cold-adapted methanotrophs from the River Elbe and an amended description of Methylovulum psychrotolerans strain Eb1.</title>
        <authorList>
            <person name="Bussmann I.K."/>
            <person name="Klings K.-W."/>
            <person name="Warnstedt J."/>
            <person name="Hoppert M."/>
            <person name="Saborowski A."/>
            <person name="Horn F."/>
            <person name="Liebner S."/>
        </authorList>
    </citation>
    <scope>NUCLEOTIDE SEQUENCE [LARGE SCALE GENOMIC DNA]</scope>
    <source>
        <strain evidence="2 3">EbA</strain>
    </source>
</reference>
<organism evidence="2 3">
    <name type="scientific">Methylomonas albis</name>
    <dbReference type="NCBI Taxonomy" id="1854563"/>
    <lineage>
        <taxon>Bacteria</taxon>
        <taxon>Pseudomonadati</taxon>
        <taxon>Pseudomonadota</taxon>
        <taxon>Gammaproteobacteria</taxon>
        <taxon>Methylococcales</taxon>
        <taxon>Methylococcaceae</taxon>
        <taxon>Methylomonas</taxon>
    </lineage>
</organism>
<evidence type="ECO:0000313" key="2">
    <source>
        <dbReference type="EMBL" id="MBD9356045.1"/>
    </source>
</evidence>
<accession>A0ABR9CYU8</accession>
<sequence>MSATAPNQLYSWDITYLPTAIKGQFYYLYLFLDIFSSQIVGWQVFAEESSHYASELLRDIVGREGLQPGQSHPAFR</sequence>
<keyword evidence="3" id="KW-1185">Reference proteome</keyword>
<dbReference type="EMBL" id="JACXSS010000001">
    <property type="protein sequence ID" value="MBD9356045.1"/>
    <property type="molecule type" value="Genomic_DNA"/>
</dbReference>
<protein>
    <submittedName>
        <fullName evidence="2">DDE-type integrase/transposase/recombinase</fullName>
    </submittedName>
</protein>
<dbReference type="InterPro" id="IPR036397">
    <property type="entry name" value="RNaseH_sf"/>
</dbReference>
<proteinExistence type="predicted"/>
<dbReference type="InterPro" id="IPR012337">
    <property type="entry name" value="RNaseH-like_sf"/>
</dbReference>
<evidence type="ECO:0000259" key="1">
    <source>
        <dbReference type="PROSITE" id="PS50994"/>
    </source>
</evidence>
<dbReference type="Gene3D" id="3.30.420.10">
    <property type="entry name" value="Ribonuclease H-like superfamily/Ribonuclease H"/>
    <property type="match status" value="1"/>
</dbReference>
<dbReference type="SUPFAM" id="SSF53098">
    <property type="entry name" value="Ribonuclease H-like"/>
    <property type="match status" value="1"/>
</dbReference>
<dbReference type="RefSeq" id="WP_192374437.1">
    <property type="nucleotide sequence ID" value="NZ_CAJHIV010000001.1"/>
</dbReference>
<dbReference type="InterPro" id="IPR001584">
    <property type="entry name" value="Integrase_cat-core"/>
</dbReference>
<dbReference type="PROSITE" id="PS50994">
    <property type="entry name" value="INTEGRASE"/>
    <property type="match status" value="1"/>
</dbReference>
<comment type="caution">
    <text evidence="2">The sequence shown here is derived from an EMBL/GenBank/DDBJ whole genome shotgun (WGS) entry which is preliminary data.</text>
</comment>
<gene>
    <name evidence="2" type="ORF">IE877_09105</name>
</gene>